<dbReference type="Proteomes" id="UP000800093">
    <property type="component" value="Unassembled WGS sequence"/>
</dbReference>
<keyword evidence="2" id="KW-1185">Reference proteome</keyword>
<reference evidence="2" key="1">
    <citation type="journal article" date="2020" name="Stud. Mycol.">
        <title>101 Dothideomycetes genomes: A test case for predicting lifestyles and emergence of pathogens.</title>
        <authorList>
            <person name="Haridas S."/>
            <person name="Albert R."/>
            <person name="Binder M."/>
            <person name="Bloem J."/>
            <person name="LaButti K."/>
            <person name="Salamov A."/>
            <person name="Andreopoulos B."/>
            <person name="Baker S."/>
            <person name="Barry K."/>
            <person name="Bills G."/>
            <person name="Bluhm B."/>
            <person name="Cannon C."/>
            <person name="Castanera R."/>
            <person name="Culley D."/>
            <person name="Daum C."/>
            <person name="Ezra D."/>
            <person name="Gonzalez J."/>
            <person name="Henrissat B."/>
            <person name="Kuo A."/>
            <person name="Liang C."/>
            <person name="Lipzen A."/>
            <person name="Lutzoni F."/>
            <person name="Magnuson J."/>
            <person name="Mondo S."/>
            <person name="Nolan M."/>
            <person name="Ohm R."/>
            <person name="Pangilinan J."/>
            <person name="Park H.-J."/>
            <person name="Ramirez L."/>
            <person name="Alfaro M."/>
            <person name="Sun H."/>
            <person name="Tritt A."/>
            <person name="Yoshinaga Y."/>
            <person name="Zwiers L.-H."/>
            <person name="Turgeon B."/>
            <person name="Goodwin S."/>
            <person name="Spatafora J."/>
            <person name="Crous P."/>
            <person name="Grigoriev I."/>
        </authorList>
    </citation>
    <scope>NUCLEOTIDE SEQUENCE [LARGE SCALE GENOMIC DNA]</scope>
    <source>
        <strain evidence="2">CBS 304.66</strain>
    </source>
</reference>
<evidence type="ECO:0000313" key="1">
    <source>
        <dbReference type="EMBL" id="KAF2260901.1"/>
    </source>
</evidence>
<dbReference type="AlphaFoldDB" id="A0A9P4K2X0"/>
<organism evidence="1 2">
    <name type="scientific">Lojkania enalia</name>
    <dbReference type="NCBI Taxonomy" id="147567"/>
    <lineage>
        <taxon>Eukaryota</taxon>
        <taxon>Fungi</taxon>
        <taxon>Dikarya</taxon>
        <taxon>Ascomycota</taxon>
        <taxon>Pezizomycotina</taxon>
        <taxon>Dothideomycetes</taxon>
        <taxon>Pleosporomycetidae</taxon>
        <taxon>Pleosporales</taxon>
        <taxon>Pleosporales incertae sedis</taxon>
        <taxon>Lojkania</taxon>
    </lineage>
</organism>
<comment type="caution">
    <text evidence="1">The sequence shown here is derived from an EMBL/GenBank/DDBJ whole genome shotgun (WGS) entry which is preliminary data.</text>
</comment>
<sequence>MSTVIFPLGGLSYQVVGMSFTAKSLFMNAAFKQDAEAFDLNKSLKKTGSDGVYADRSSGNPNKSSFVFSTSYAKLWVEALTSDRRTPAWFHMPTCDLYHLKYPGNIQVNPGIVRLNREWRESQAEVLDFDVIVIRVTPSEMFEPWQHSSFKPSPSRSPPPAD</sequence>
<proteinExistence type="predicted"/>
<accession>A0A9P4K2X0</accession>
<evidence type="ECO:0000313" key="2">
    <source>
        <dbReference type="Proteomes" id="UP000800093"/>
    </source>
</evidence>
<dbReference type="EMBL" id="ML986669">
    <property type="protein sequence ID" value="KAF2260901.1"/>
    <property type="molecule type" value="Genomic_DNA"/>
</dbReference>
<protein>
    <submittedName>
        <fullName evidence="1">Uncharacterized protein</fullName>
    </submittedName>
</protein>
<name>A0A9P4K2X0_9PLEO</name>
<gene>
    <name evidence="1" type="ORF">CC78DRAFT_619853</name>
</gene>